<protein>
    <submittedName>
        <fullName evidence="1">Uncharacterized protein</fullName>
    </submittedName>
</protein>
<comment type="caution">
    <text evidence="1">The sequence shown here is derived from an EMBL/GenBank/DDBJ whole genome shotgun (WGS) entry which is preliminary data.</text>
</comment>
<dbReference type="EMBL" id="BTRK01000002">
    <property type="protein sequence ID" value="GMR36606.1"/>
    <property type="molecule type" value="Genomic_DNA"/>
</dbReference>
<evidence type="ECO:0000313" key="2">
    <source>
        <dbReference type="Proteomes" id="UP001328107"/>
    </source>
</evidence>
<name>A0AAN5CCR1_9BILA</name>
<evidence type="ECO:0000313" key="1">
    <source>
        <dbReference type="EMBL" id="GMR36606.1"/>
    </source>
</evidence>
<feature type="non-terminal residue" evidence="1">
    <location>
        <position position="1"/>
    </location>
</feature>
<keyword evidence="2" id="KW-1185">Reference proteome</keyword>
<dbReference type="AlphaFoldDB" id="A0AAN5CCR1"/>
<accession>A0AAN5CCR1</accession>
<gene>
    <name evidence="1" type="ORF">PMAYCL1PPCAC_06801</name>
</gene>
<organism evidence="1 2">
    <name type="scientific">Pristionchus mayeri</name>
    <dbReference type="NCBI Taxonomy" id="1317129"/>
    <lineage>
        <taxon>Eukaryota</taxon>
        <taxon>Metazoa</taxon>
        <taxon>Ecdysozoa</taxon>
        <taxon>Nematoda</taxon>
        <taxon>Chromadorea</taxon>
        <taxon>Rhabditida</taxon>
        <taxon>Rhabditina</taxon>
        <taxon>Diplogasteromorpha</taxon>
        <taxon>Diplogasteroidea</taxon>
        <taxon>Neodiplogasteridae</taxon>
        <taxon>Pristionchus</taxon>
    </lineage>
</organism>
<sequence>SSSSSSSSNLFLQYVLSLSFLSSNRRQVVLVSVTDPLSVHLDIHASLLIAVVHRVNVLLPTLSSMRSTAVLWRVPPPPPVPPLLSVSLPRLSLNTSAAPLSIVLPLAPFLLIDSNSVTPPQIVPLAVNASQVNPHEPESAARPIY</sequence>
<proteinExistence type="predicted"/>
<reference evidence="2" key="1">
    <citation type="submission" date="2022-10" db="EMBL/GenBank/DDBJ databases">
        <title>Genome assembly of Pristionchus species.</title>
        <authorList>
            <person name="Yoshida K."/>
            <person name="Sommer R.J."/>
        </authorList>
    </citation>
    <scope>NUCLEOTIDE SEQUENCE [LARGE SCALE GENOMIC DNA]</scope>
    <source>
        <strain evidence="2">RS5460</strain>
    </source>
</reference>
<dbReference type="Proteomes" id="UP001328107">
    <property type="component" value="Unassembled WGS sequence"/>
</dbReference>